<evidence type="ECO:0000313" key="2">
    <source>
        <dbReference type="EMBL" id="KAF9524745.1"/>
    </source>
</evidence>
<dbReference type="EMBL" id="MU157894">
    <property type="protein sequence ID" value="KAF9524745.1"/>
    <property type="molecule type" value="Genomic_DNA"/>
</dbReference>
<dbReference type="SMART" id="SM00225">
    <property type="entry name" value="BTB"/>
    <property type="match status" value="1"/>
</dbReference>
<dbReference type="InterPro" id="IPR000210">
    <property type="entry name" value="BTB/POZ_dom"/>
</dbReference>
<feature type="domain" description="BTB" evidence="1">
    <location>
        <begin position="12"/>
        <end position="69"/>
    </location>
</feature>
<dbReference type="PROSITE" id="PS50097">
    <property type="entry name" value="BTB"/>
    <property type="match status" value="1"/>
</dbReference>
<evidence type="ECO:0000313" key="3">
    <source>
        <dbReference type="Proteomes" id="UP000807306"/>
    </source>
</evidence>
<dbReference type="Proteomes" id="UP000807306">
    <property type="component" value="Unassembled WGS sequence"/>
</dbReference>
<dbReference type="AlphaFoldDB" id="A0A9P6E949"/>
<comment type="caution">
    <text evidence="2">The sequence shown here is derived from an EMBL/GenBank/DDBJ whole genome shotgun (WGS) entry which is preliminary data.</text>
</comment>
<dbReference type="Gene3D" id="3.30.710.10">
    <property type="entry name" value="Potassium Channel Kv1.1, Chain A"/>
    <property type="match status" value="1"/>
</dbReference>
<protein>
    <recommendedName>
        <fullName evidence="1">BTB domain-containing protein</fullName>
    </recommendedName>
</protein>
<dbReference type="InterPro" id="IPR011333">
    <property type="entry name" value="SKP1/BTB/POZ_sf"/>
</dbReference>
<organism evidence="2 3">
    <name type="scientific">Crepidotus variabilis</name>
    <dbReference type="NCBI Taxonomy" id="179855"/>
    <lineage>
        <taxon>Eukaryota</taxon>
        <taxon>Fungi</taxon>
        <taxon>Dikarya</taxon>
        <taxon>Basidiomycota</taxon>
        <taxon>Agaricomycotina</taxon>
        <taxon>Agaricomycetes</taxon>
        <taxon>Agaricomycetidae</taxon>
        <taxon>Agaricales</taxon>
        <taxon>Agaricineae</taxon>
        <taxon>Crepidotaceae</taxon>
        <taxon>Crepidotus</taxon>
    </lineage>
</organism>
<keyword evidence="3" id="KW-1185">Reference proteome</keyword>
<proteinExistence type="predicted"/>
<dbReference type="Pfam" id="PF00651">
    <property type="entry name" value="BTB"/>
    <property type="match status" value="1"/>
</dbReference>
<gene>
    <name evidence="2" type="ORF">CPB83DRAFT_860818</name>
</gene>
<sequence>MSQYSALYFNDGDLFLQVGDELLRVHSALLKSCSSKLVETLMRHRGSKREPIFVEEKPMPFKALLHIMYGHSLCSHIDPLRRSTLNIIDGLYNLAQKYQVRPRHIDGAVQELIKRDWPEEITLWDRNEAEISRLISIHDDTDDYMANQVTADETLPEPAAVVHYVRKHFQPSSEVPFFVFTALYHITRLPPTADPSDPAMDPEWTKTNGRTVNHALLTKQDYKLVLIAIDGLRTLISDIALVEFKQYAEAAPAPPGEKGLLLRWWINFGIAILLGADRRDPFQDLRELAEAIESPGSFGLGGVSGQYRQHMSSWVRKRRLELWNSLPSYFNDWQFFPA</sequence>
<dbReference type="OrthoDB" id="2757422at2759"/>
<dbReference type="SUPFAM" id="SSF54695">
    <property type="entry name" value="POZ domain"/>
    <property type="match status" value="1"/>
</dbReference>
<evidence type="ECO:0000259" key="1">
    <source>
        <dbReference type="PROSITE" id="PS50097"/>
    </source>
</evidence>
<reference evidence="2" key="1">
    <citation type="submission" date="2020-11" db="EMBL/GenBank/DDBJ databases">
        <authorList>
            <consortium name="DOE Joint Genome Institute"/>
            <person name="Ahrendt S."/>
            <person name="Riley R."/>
            <person name="Andreopoulos W."/>
            <person name="Labutti K."/>
            <person name="Pangilinan J."/>
            <person name="Ruiz-Duenas F.J."/>
            <person name="Barrasa J.M."/>
            <person name="Sanchez-Garcia M."/>
            <person name="Camarero S."/>
            <person name="Miyauchi S."/>
            <person name="Serrano A."/>
            <person name="Linde D."/>
            <person name="Babiker R."/>
            <person name="Drula E."/>
            <person name="Ayuso-Fernandez I."/>
            <person name="Pacheco R."/>
            <person name="Padilla G."/>
            <person name="Ferreira P."/>
            <person name="Barriuso J."/>
            <person name="Kellner H."/>
            <person name="Castanera R."/>
            <person name="Alfaro M."/>
            <person name="Ramirez L."/>
            <person name="Pisabarro A.G."/>
            <person name="Kuo A."/>
            <person name="Tritt A."/>
            <person name="Lipzen A."/>
            <person name="He G."/>
            <person name="Yan M."/>
            <person name="Ng V."/>
            <person name="Cullen D."/>
            <person name="Martin F."/>
            <person name="Rosso M.-N."/>
            <person name="Henrissat B."/>
            <person name="Hibbett D."/>
            <person name="Martinez A.T."/>
            <person name="Grigoriev I.V."/>
        </authorList>
    </citation>
    <scope>NUCLEOTIDE SEQUENCE</scope>
    <source>
        <strain evidence="2">CBS 506.95</strain>
    </source>
</reference>
<accession>A0A9P6E949</accession>
<name>A0A9P6E949_9AGAR</name>